<dbReference type="GO" id="GO:0003824">
    <property type="term" value="F:catalytic activity"/>
    <property type="evidence" value="ECO:0007669"/>
    <property type="project" value="UniProtKB-KW"/>
</dbReference>
<evidence type="ECO:0000256" key="2">
    <source>
        <dbReference type="SAM" id="Coils"/>
    </source>
</evidence>
<dbReference type="Gene3D" id="3.30.70.270">
    <property type="match status" value="1"/>
</dbReference>
<dbReference type="InterPro" id="IPR036397">
    <property type="entry name" value="RNaseH_sf"/>
</dbReference>
<accession>A0AAW0MFE7</accession>
<name>A0AAW0MFE7_9GOBI</name>
<dbReference type="InterPro" id="IPR050951">
    <property type="entry name" value="Retrovirus_Pol_polyprotein"/>
</dbReference>
<feature type="domain" description="DUF4939" evidence="4">
    <location>
        <begin position="83"/>
        <end position="163"/>
    </location>
</feature>
<organism evidence="6 7">
    <name type="scientific">Mugilogobius chulae</name>
    <name type="common">yellowstripe goby</name>
    <dbReference type="NCBI Taxonomy" id="88201"/>
    <lineage>
        <taxon>Eukaryota</taxon>
        <taxon>Metazoa</taxon>
        <taxon>Chordata</taxon>
        <taxon>Craniata</taxon>
        <taxon>Vertebrata</taxon>
        <taxon>Euteleostomi</taxon>
        <taxon>Actinopterygii</taxon>
        <taxon>Neopterygii</taxon>
        <taxon>Teleostei</taxon>
        <taxon>Neoteleostei</taxon>
        <taxon>Acanthomorphata</taxon>
        <taxon>Gobiaria</taxon>
        <taxon>Gobiiformes</taxon>
        <taxon>Gobioidei</taxon>
        <taxon>Gobiidae</taxon>
        <taxon>Gobionellinae</taxon>
        <taxon>Mugilogobius</taxon>
    </lineage>
</organism>
<keyword evidence="1" id="KW-0511">Multifunctional enzyme</keyword>
<evidence type="ECO:0008006" key="8">
    <source>
        <dbReference type="Google" id="ProtNLM"/>
    </source>
</evidence>
<dbReference type="InterPro" id="IPR043502">
    <property type="entry name" value="DNA/RNA_pol_sf"/>
</dbReference>
<comment type="caution">
    <text evidence="6">The sequence shown here is derived from an EMBL/GenBank/DDBJ whole genome shotgun (WGS) entry which is preliminary data.</text>
</comment>
<dbReference type="SUPFAM" id="SSF53098">
    <property type="entry name" value="Ribonuclease H-like"/>
    <property type="match status" value="1"/>
</dbReference>
<evidence type="ECO:0000313" key="7">
    <source>
        <dbReference type="Proteomes" id="UP001460270"/>
    </source>
</evidence>
<dbReference type="AlphaFoldDB" id="A0AAW0MFE7"/>
<sequence length="635" mass="71237">MDPTDQDQLKQALASQGVLVGQHDRALREVTERLLELSANVAQLGNQLSQLSVQLTAPQPQPQPQASAPPAQPPLNFSPREPHIPSPERYSGDLGSCGRFLLQCALVFDLQPTTYATDKSRIAFLLSLLSGKASQWATAVWESNSAILHSYKDFTEEMKRIFDHPLKGKEAAKRLFSLNQGSLSVAHFLLLCPSQLVLLYFPALPTTCLLKNLCNWAAPTSLLLNASAVKDLVCACTVVKMDTLSAPAHYDQKKRLISFVIEQGQLKADPEKLKAVAEWPTPESRKQLQRFLGFANFYRRFIKDYSRKAAPLTRLTSTSIPFKWSTEAETAFTTLKRLFISAPVLSHPDPSRQFVVEVDASDSGIGAVLSQRSPEDNKMHPCAFFSRKLSPAERNYDIGNRELLAVVLALKEWRHWLEGAEHPFIVWTDHKNLSYLHSAKRLNSVKLDGRCSWEAADDSQSKPELILSSSNLDENPNCLMGAVHWEIERIVREAQRTQPDPGYHPQSNGQTERANQDLESALRCVTSRHPSSWSSHLPWIEYAHNSLTTSATGMSPFMVSLGYQPPLFPAQEQEVAVPSVQVHMRRCRSIWRTARAALLRTVLATNRWLTSTDAKHLHINLGRECGFHPVTFLFR</sequence>
<dbReference type="GO" id="GO:0006259">
    <property type="term" value="P:DNA metabolic process"/>
    <property type="evidence" value="ECO:0007669"/>
    <property type="project" value="UniProtKB-ARBA"/>
</dbReference>
<evidence type="ECO:0000259" key="4">
    <source>
        <dbReference type="Pfam" id="PF16297"/>
    </source>
</evidence>
<protein>
    <recommendedName>
        <fullName evidence="8">Integrase catalytic domain-containing protein</fullName>
    </recommendedName>
</protein>
<dbReference type="FunFam" id="3.30.70.270:FF:000020">
    <property type="entry name" value="Transposon Tf2-6 polyprotein-like Protein"/>
    <property type="match status" value="1"/>
</dbReference>
<reference evidence="7" key="1">
    <citation type="submission" date="2024-04" db="EMBL/GenBank/DDBJ databases">
        <title>Salinicola lusitanus LLJ914,a marine bacterium isolated from the Okinawa Trough.</title>
        <authorList>
            <person name="Li J."/>
        </authorList>
    </citation>
    <scope>NUCLEOTIDE SEQUENCE [LARGE SCALE GENOMIC DNA]</scope>
</reference>
<proteinExistence type="predicted"/>
<evidence type="ECO:0000313" key="6">
    <source>
        <dbReference type="EMBL" id="KAK7878585.1"/>
    </source>
</evidence>
<dbReference type="GO" id="GO:0003676">
    <property type="term" value="F:nucleic acid binding"/>
    <property type="evidence" value="ECO:0007669"/>
    <property type="project" value="InterPro"/>
</dbReference>
<dbReference type="Pfam" id="PF17919">
    <property type="entry name" value="RT_RNaseH_2"/>
    <property type="match status" value="1"/>
</dbReference>
<feature type="domain" description="Reverse transcriptase/retrotransposon-derived protein RNase H-like" evidence="5">
    <location>
        <begin position="324"/>
        <end position="425"/>
    </location>
</feature>
<dbReference type="PANTHER" id="PTHR37984:SF5">
    <property type="entry name" value="PROTEIN NYNRIN-LIKE"/>
    <property type="match status" value="1"/>
</dbReference>
<evidence type="ECO:0000256" key="1">
    <source>
        <dbReference type="ARBA" id="ARBA00023268"/>
    </source>
</evidence>
<dbReference type="PANTHER" id="PTHR37984">
    <property type="entry name" value="PROTEIN CBG26694"/>
    <property type="match status" value="1"/>
</dbReference>
<dbReference type="Pfam" id="PF16297">
    <property type="entry name" value="DUF4939"/>
    <property type="match status" value="1"/>
</dbReference>
<evidence type="ECO:0000256" key="3">
    <source>
        <dbReference type="SAM" id="MobiDB-lite"/>
    </source>
</evidence>
<dbReference type="SUPFAM" id="SSF56672">
    <property type="entry name" value="DNA/RNA polymerases"/>
    <property type="match status" value="1"/>
</dbReference>
<feature type="coiled-coil region" evidence="2">
    <location>
        <begin position="27"/>
        <end position="54"/>
    </location>
</feature>
<dbReference type="CDD" id="cd09274">
    <property type="entry name" value="RNase_HI_RT_Ty3"/>
    <property type="match status" value="1"/>
</dbReference>
<keyword evidence="7" id="KW-1185">Reference proteome</keyword>
<dbReference type="FunFam" id="3.10.20.370:FF:000003">
    <property type="entry name" value="Transposon Tf2-6 polyprotein"/>
    <property type="match status" value="1"/>
</dbReference>
<gene>
    <name evidence="6" type="ORF">WMY93_030421</name>
</gene>
<dbReference type="InterPro" id="IPR032549">
    <property type="entry name" value="DUF4939"/>
</dbReference>
<dbReference type="Gene3D" id="3.30.420.10">
    <property type="entry name" value="Ribonuclease H-like superfamily/Ribonuclease H"/>
    <property type="match status" value="1"/>
</dbReference>
<dbReference type="InterPro" id="IPR043128">
    <property type="entry name" value="Rev_trsase/Diguanyl_cyclase"/>
</dbReference>
<dbReference type="InterPro" id="IPR041577">
    <property type="entry name" value="RT_RNaseH_2"/>
</dbReference>
<feature type="region of interest" description="Disordered" evidence="3">
    <location>
        <begin position="55"/>
        <end position="89"/>
    </location>
</feature>
<dbReference type="InterPro" id="IPR012337">
    <property type="entry name" value="RNaseH-like_sf"/>
</dbReference>
<evidence type="ECO:0000259" key="5">
    <source>
        <dbReference type="Pfam" id="PF17919"/>
    </source>
</evidence>
<dbReference type="EMBL" id="JBBPFD010000491">
    <property type="protein sequence ID" value="KAK7878585.1"/>
    <property type="molecule type" value="Genomic_DNA"/>
</dbReference>
<keyword evidence="2" id="KW-0175">Coiled coil</keyword>
<dbReference type="Proteomes" id="UP001460270">
    <property type="component" value="Unassembled WGS sequence"/>
</dbReference>